<reference evidence="8 9" key="1">
    <citation type="submission" date="2018-05" db="EMBL/GenBank/DDBJ databases">
        <title>Whole genome sequencing for identification of molecular markers to develop diagnostic detection tools for the regulated plant pathogen Lachnellula willkommii.</title>
        <authorList>
            <person name="Giroux E."/>
            <person name="Bilodeau G."/>
        </authorList>
    </citation>
    <scope>NUCLEOTIDE SEQUENCE [LARGE SCALE GENOMIC DNA]</scope>
    <source>
        <strain evidence="8 9">CBS 625.97</strain>
    </source>
</reference>
<feature type="compositionally biased region" description="Basic and acidic residues" evidence="6">
    <location>
        <begin position="84"/>
        <end position="101"/>
    </location>
</feature>
<dbReference type="GO" id="GO:0008270">
    <property type="term" value="F:zinc ion binding"/>
    <property type="evidence" value="ECO:0007669"/>
    <property type="project" value="InterPro"/>
</dbReference>
<dbReference type="GO" id="GO:0006351">
    <property type="term" value="P:DNA-templated transcription"/>
    <property type="evidence" value="ECO:0007669"/>
    <property type="project" value="InterPro"/>
</dbReference>
<evidence type="ECO:0000256" key="3">
    <source>
        <dbReference type="ARBA" id="ARBA00023015"/>
    </source>
</evidence>
<evidence type="ECO:0000256" key="1">
    <source>
        <dbReference type="ARBA" id="ARBA00004123"/>
    </source>
</evidence>
<organism evidence="8 9">
    <name type="scientific">Lachnellula cervina</name>
    <dbReference type="NCBI Taxonomy" id="1316786"/>
    <lineage>
        <taxon>Eukaryota</taxon>
        <taxon>Fungi</taxon>
        <taxon>Dikarya</taxon>
        <taxon>Ascomycota</taxon>
        <taxon>Pezizomycotina</taxon>
        <taxon>Leotiomycetes</taxon>
        <taxon>Helotiales</taxon>
        <taxon>Lachnaceae</taxon>
        <taxon>Lachnellula</taxon>
    </lineage>
</organism>
<evidence type="ECO:0000256" key="5">
    <source>
        <dbReference type="ARBA" id="ARBA00023242"/>
    </source>
</evidence>
<protein>
    <submittedName>
        <fullName evidence="8">Putative transcriptional regulatory protein PB1A11.04c</fullName>
    </submittedName>
</protein>
<dbReference type="OrthoDB" id="2399539at2759"/>
<dbReference type="InterPro" id="IPR036864">
    <property type="entry name" value="Zn2-C6_fun-type_DNA-bd_sf"/>
</dbReference>
<dbReference type="PROSITE" id="PS50048">
    <property type="entry name" value="ZN2_CY6_FUNGAL_2"/>
    <property type="match status" value="1"/>
</dbReference>
<dbReference type="InterPro" id="IPR007219">
    <property type="entry name" value="XnlR_reg_dom"/>
</dbReference>
<evidence type="ECO:0000256" key="4">
    <source>
        <dbReference type="ARBA" id="ARBA00023163"/>
    </source>
</evidence>
<dbReference type="GO" id="GO:0003677">
    <property type="term" value="F:DNA binding"/>
    <property type="evidence" value="ECO:0007669"/>
    <property type="project" value="InterPro"/>
</dbReference>
<evidence type="ECO:0000313" key="9">
    <source>
        <dbReference type="Proteomes" id="UP000481288"/>
    </source>
</evidence>
<keyword evidence="3" id="KW-0805">Transcription regulation</keyword>
<dbReference type="EMBL" id="QGMG01000043">
    <property type="protein sequence ID" value="TVY58398.1"/>
    <property type="molecule type" value="Genomic_DNA"/>
</dbReference>
<feature type="compositionally biased region" description="Basic and acidic residues" evidence="6">
    <location>
        <begin position="1"/>
        <end position="12"/>
    </location>
</feature>
<dbReference type="PANTHER" id="PTHR47338">
    <property type="entry name" value="ZN(II)2CYS6 TRANSCRIPTION FACTOR (EUROFUNG)-RELATED"/>
    <property type="match status" value="1"/>
</dbReference>
<dbReference type="AlphaFoldDB" id="A0A7D8YY97"/>
<evidence type="ECO:0000259" key="7">
    <source>
        <dbReference type="PROSITE" id="PS50048"/>
    </source>
</evidence>
<gene>
    <name evidence="8" type="ORF">LCER1_G000932</name>
</gene>
<dbReference type="Proteomes" id="UP000481288">
    <property type="component" value="Unassembled WGS sequence"/>
</dbReference>
<dbReference type="GO" id="GO:0005634">
    <property type="term" value="C:nucleus"/>
    <property type="evidence" value="ECO:0007669"/>
    <property type="project" value="UniProtKB-SubCell"/>
</dbReference>
<dbReference type="CDD" id="cd00067">
    <property type="entry name" value="GAL4"/>
    <property type="match status" value="1"/>
</dbReference>
<feature type="compositionally biased region" description="Low complexity" evidence="6">
    <location>
        <begin position="16"/>
        <end position="27"/>
    </location>
</feature>
<comment type="subcellular location">
    <subcellularLocation>
        <location evidence="1">Nucleus</location>
    </subcellularLocation>
</comment>
<dbReference type="SUPFAM" id="SSF57701">
    <property type="entry name" value="Zn2/Cys6 DNA-binding domain"/>
    <property type="match status" value="1"/>
</dbReference>
<dbReference type="InterPro" id="IPR001138">
    <property type="entry name" value="Zn2Cys6_DnaBD"/>
</dbReference>
<name>A0A7D8YY97_9HELO</name>
<accession>A0A7D8YY97</accession>
<proteinExistence type="predicted"/>
<evidence type="ECO:0000256" key="2">
    <source>
        <dbReference type="ARBA" id="ARBA00022723"/>
    </source>
</evidence>
<feature type="domain" description="Zn(2)-C6 fungal-type" evidence="7">
    <location>
        <begin position="39"/>
        <end position="75"/>
    </location>
</feature>
<keyword evidence="2" id="KW-0479">Metal-binding</keyword>
<dbReference type="CDD" id="cd12148">
    <property type="entry name" value="fungal_TF_MHR"/>
    <property type="match status" value="1"/>
</dbReference>
<keyword evidence="5" id="KW-0539">Nucleus</keyword>
<dbReference type="InterPro" id="IPR050815">
    <property type="entry name" value="TF_fung"/>
</dbReference>
<keyword evidence="9" id="KW-1185">Reference proteome</keyword>
<keyword evidence="4" id="KW-0804">Transcription</keyword>
<dbReference type="GO" id="GO:0000981">
    <property type="term" value="F:DNA-binding transcription factor activity, RNA polymerase II-specific"/>
    <property type="evidence" value="ECO:0007669"/>
    <property type="project" value="InterPro"/>
</dbReference>
<feature type="region of interest" description="Disordered" evidence="6">
    <location>
        <begin position="84"/>
        <end position="127"/>
    </location>
</feature>
<sequence>MEIDNDNRDWSRDWQSNNAPAAEPSANLSQPRRKRAPVACRRCRRLRSKCVHENAQPPCQLCRAAGPATATACVFVGRNKGNHEHQREVNDREYRQRRQEVPDNSTDNSTSCITVSTGGGQVLTPPTVETVMRSPGIRSPLAESIPGTDLDPGNVLPPFEEVVEGCRTFFITCFQLGFLPKAIFLERLVVDRKSISVFFLLSILSVSARFTKCLIERYGDASKATDYFIMKAGDLLPSEIYNPSLERTQALLLLGISEWTQGNRTRSAIHMGIAVRMAGIQHLHREESYILPKSATTTEIINSEVARRQDHLYSEHNAAVSFPLTDITALLPSDETDFAYGAIPQQRAALQGTQAALKNPELCSLQSRSPFATLIEAHSHWGEIARRAGRASRSERERADEKVKPWERASEYSQMTKMLKDWEEHVPMRHRWSLINLRGHKAEFLDLAYLSQTMVVRINNIVIRRIYLEDILESRLGTSSSEYAVPEFWTQMSHELFTNVYNLHEQFDTWFKLRSADEGIPSIVVFSVYICGSLASYLWKWPQLCPQLAEGAEGILNRSLEVLAALMDRLPHVSKWLQALQKIAVPLQARGAIEGHALQPEESFAALSTLGQSVEIRQTVPRADQLSTQTTNGFIKTRLPGDRTSNQLNTQLDTHCYGYNNHSHFTPSLISDDMSRNESYPRAGEGIGGMSSLDFNSGYSFDEELMRLLQEGM</sequence>
<feature type="compositionally biased region" description="Polar residues" evidence="6">
    <location>
        <begin position="102"/>
        <end position="116"/>
    </location>
</feature>
<dbReference type="Pfam" id="PF04082">
    <property type="entry name" value="Fungal_trans"/>
    <property type="match status" value="1"/>
</dbReference>
<comment type="caution">
    <text evidence="8">The sequence shown here is derived from an EMBL/GenBank/DDBJ whole genome shotgun (WGS) entry which is preliminary data.</text>
</comment>
<dbReference type="PANTHER" id="PTHR47338:SF5">
    <property type="entry name" value="ZN(II)2CYS6 TRANSCRIPTION FACTOR (EUROFUNG)"/>
    <property type="match status" value="1"/>
</dbReference>
<feature type="region of interest" description="Disordered" evidence="6">
    <location>
        <begin position="1"/>
        <end position="34"/>
    </location>
</feature>
<evidence type="ECO:0000256" key="6">
    <source>
        <dbReference type="SAM" id="MobiDB-lite"/>
    </source>
</evidence>
<evidence type="ECO:0000313" key="8">
    <source>
        <dbReference type="EMBL" id="TVY58398.1"/>
    </source>
</evidence>